<comment type="similarity">
    <text evidence="1 6">Belongs to the universal ribosomal protein uL4 family.</text>
</comment>
<evidence type="ECO:0000256" key="5">
    <source>
        <dbReference type="ARBA" id="ARBA00023274"/>
    </source>
</evidence>
<dbReference type="PANTHER" id="PTHR19431">
    <property type="entry name" value="60S RIBOSOMAL PROTEIN L4"/>
    <property type="match status" value="1"/>
</dbReference>
<dbReference type="GO" id="GO:0005840">
    <property type="term" value="C:ribosome"/>
    <property type="evidence" value="ECO:0007669"/>
    <property type="project" value="UniProtKB-KW"/>
</dbReference>
<accession>A0A7C4GYG8</accession>
<dbReference type="InterPro" id="IPR019970">
    <property type="entry name" value="Ribosomall_uL4-arc"/>
</dbReference>
<dbReference type="HAMAP" id="MF_01328_A">
    <property type="entry name" value="Ribosomal_uL4_A"/>
    <property type="match status" value="1"/>
</dbReference>
<evidence type="ECO:0000256" key="3">
    <source>
        <dbReference type="ARBA" id="ARBA00022884"/>
    </source>
</evidence>
<sequence length="271" mass="30494">MNKLWIVYPVERRYGTLVDMDGNIVDKIELPLVFSLPVRIDVIRRAVHSALTAKLQPKGRDPLAGKRRVGESWGIGYSVARVPRLDNGRAVFAPNVRGGRRQFAPTVMERIHEEINRKEMRLALMSSLAALTDPRFVFKRSYVVPKNVENIPIVVVNSLEDVSTTKDLKKFLIKLGLWENIERSQEMTRIRAGKGKMRGRRYVEPKSILFIVSSSKAPIVRALRNLPGSDYVTPTTLNILKLAPGGLPGRLSIITVKALEMISQLFSVEKA</sequence>
<keyword evidence="3 6" id="KW-0694">RNA-binding</keyword>
<keyword evidence="2 6" id="KW-0699">rRNA-binding</keyword>
<dbReference type="AlphaFoldDB" id="A0A7C4GYG8"/>
<evidence type="ECO:0000256" key="4">
    <source>
        <dbReference type="ARBA" id="ARBA00022980"/>
    </source>
</evidence>
<reference evidence="7" key="1">
    <citation type="journal article" date="2020" name="mSystems">
        <title>Genome- and Community-Level Interaction Insights into Carbon Utilization and Element Cycling Functions of Hydrothermarchaeota in Hydrothermal Sediment.</title>
        <authorList>
            <person name="Zhou Z."/>
            <person name="Liu Y."/>
            <person name="Xu W."/>
            <person name="Pan J."/>
            <person name="Luo Z.H."/>
            <person name="Li M."/>
        </authorList>
    </citation>
    <scope>NUCLEOTIDE SEQUENCE [LARGE SCALE GENOMIC DNA]</scope>
    <source>
        <strain evidence="7">SpSt-658</strain>
    </source>
</reference>
<dbReference type="GO" id="GO:1990904">
    <property type="term" value="C:ribonucleoprotein complex"/>
    <property type="evidence" value="ECO:0007669"/>
    <property type="project" value="UniProtKB-KW"/>
</dbReference>
<evidence type="ECO:0000256" key="2">
    <source>
        <dbReference type="ARBA" id="ARBA00022730"/>
    </source>
</evidence>
<protein>
    <recommendedName>
        <fullName evidence="6">Large ribosomal subunit protein uL4</fullName>
    </recommendedName>
</protein>
<dbReference type="GO" id="GO:0019843">
    <property type="term" value="F:rRNA binding"/>
    <property type="evidence" value="ECO:0007669"/>
    <property type="project" value="UniProtKB-UniRule"/>
</dbReference>
<proteinExistence type="inferred from homology"/>
<gene>
    <name evidence="6" type="primary">rpl4</name>
    <name evidence="7" type="ORF">ENU31_00135</name>
</gene>
<name>A0A7C4GYG8_9CREN</name>
<dbReference type="Pfam" id="PF00573">
    <property type="entry name" value="Ribosomal_L4"/>
    <property type="match status" value="1"/>
</dbReference>
<organism evidence="7">
    <name type="scientific">Ignisphaera aggregans</name>
    <dbReference type="NCBI Taxonomy" id="334771"/>
    <lineage>
        <taxon>Archaea</taxon>
        <taxon>Thermoproteota</taxon>
        <taxon>Thermoprotei</taxon>
        <taxon>Desulfurococcales</taxon>
        <taxon>Desulfurococcaceae</taxon>
        <taxon>Ignisphaera</taxon>
    </lineage>
</organism>
<evidence type="ECO:0000256" key="6">
    <source>
        <dbReference type="HAMAP-Rule" id="MF_01328"/>
    </source>
</evidence>
<keyword evidence="4 6" id="KW-0689">Ribosomal protein</keyword>
<dbReference type="NCBIfam" id="TIGR03672">
    <property type="entry name" value="rpl4p_arch"/>
    <property type="match status" value="1"/>
</dbReference>
<dbReference type="GO" id="GO:0006412">
    <property type="term" value="P:translation"/>
    <property type="evidence" value="ECO:0007669"/>
    <property type="project" value="UniProtKB-UniRule"/>
</dbReference>
<dbReference type="InterPro" id="IPR023574">
    <property type="entry name" value="Ribosomal_uL4_dom_sf"/>
</dbReference>
<dbReference type="GO" id="GO:0003735">
    <property type="term" value="F:structural constituent of ribosome"/>
    <property type="evidence" value="ECO:0007669"/>
    <property type="project" value="InterPro"/>
</dbReference>
<comment type="subunit">
    <text evidence="6">Part of the 50S ribosomal subunit.</text>
</comment>
<comment type="caution">
    <text evidence="7">The sequence shown here is derived from an EMBL/GenBank/DDBJ whole genome shotgun (WGS) entry which is preliminary data.</text>
</comment>
<comment type="function">
    <text evidence="6">Forms part of the polypeptide exit tunnel.</text>
</comment>
<dbReference type="EMBL" id="DTCA01000004">
    <property type="protein sequence ID" value="HGM06805.1"/>
    <property type="molecule type" value="Genomic_DNA"/>
</dbReference>
<dbReference type="InterPro" id="IPR002136">
    <property type="entry name" value="Ribosomal_uL4"/>
</dbReference>
<evidence type="ECO:0000256" key="1">
    <source>
        <dbReference type="ARBA" id="ARBA00010528"/>
    </source>
</evidence>
<keyword evidence="5 6" id="KW-0687">Ribonucleoprotein</keyword>
<dbReference type="Gene3D" id="3.40.1370.10">
    <property type="match status" value="1"/>
</dbReference>
<evidence type="ECO:0000313" key="7">
    <source>
        <dbReference type="EMBL" id="HGM06805.1"/>
    </source>
</evidence>
<dbReference type="SUPFAM" id="SSF52166">
    <property type="entry name" value="Ribosomal protein L4"/>
    <property type="match status" value="1"/>
</dbReference>
<dbReference type="InterPro" id="IPR045240">
    <property type="entry name" value="Ribosomal_uL4_euk/arch"/>
</dbReference>
<comment type="function">
    <text evidence="6">One of the primary rRNA binding proteins, this protein initially binds near the 5'-end of the 23S rRNA. It is important during the early stages of 50S assembly. It makes multiple contacts with different domains of the 23S rRNA in the assembled 50S subunit and ribosome.</text>
</comment>